<feature type="region of interest" description="Disordered" evidence="1">
    <location>
        <begin position="39"/>
        <end position="83"/>
    </location>
</feature>
<evidence type="ECO:0000313" key="3">
    <source>
        <dbReference type="Proteomes" id="UP000193006"/>
    </source>
</evidence>
<dbReference type="KEGG" id="bkw:BkAM31D_22025"/>
<name>A0A1X9MFT1_9BACI</name>
<reference evidence="2 3" key="1">
    <citation type="submission" date="2017-04" db="EMBL/GenBank/DDBJ databases">
        <title>Bacillus krulwichiae AM31D Genome sequencing and assembly.</title>
        <authorList>
            <person name="Krulwich T.A."/>
            <person name="Anastor L."/>
            <person name="Ehrlich R."/>
            <person name="Ehrlich G.D."/>
            <person name="Janto B."/>
        </authorList>
    </citation>
    <scope>NUCLEOTIDE SEQUENCE [LARGE SCALE GENOMIC DNA]</scope>
    <source>
        <strain evidence="2 3">AM31D</strain>
    </source>
</reference>
<proteinExistence type="predicted"/>
<protein>
    <submittedName>
        <fullName evidence="2">Uncharacterized protein</fullName>
    </submittedName>
</protein>
<dbReference type="STRING" id="199441.BkAM31D_22025"/>
<accession>A0A1X9MFT1</accession>
<gene>
    <name evidence="2" type="ORF">BkAM31D_22025</name>
</gene>
<dbReference type="EMBL" id="CP020814">
    <property type="protein sequence ID" value="ARK32315.1"/>
    <property type="molecule type" value="Genomic_DNA"/>
</dbReference>
<keyword evidence="3" id="KW-1185">Reference proteome</keyword>
<dbReference type="PROSITE" id="PS51257">
    <property type="entry name" value="PROKAR_LIPOPROTEIN"/>
    <property type="match status" value="1"/>
</dbReference>
<dbReference type="RefSeq" id="WP_066157096.1">
    <property type="nucleotide sequence ID" value="NZ_CP020814.1"/>
</dbReference>
<sequence length="217" mass="24433">MADKEKNKKNAKRGCLGCLGLILFFIILGSCAAIFSGDEDGDQTDETTEQVQEEEATETTDEGTGEDLEQEETEPATVEDQVERTILDTLGENTNMDEPRMIELAVNNHAGTDDPDDKIVIARMNANENLTTNMTRTSILRDSAEVFEELFLIDEVEQVSLMWFLPLTDTYGNVSPGEVLRVEIDREIAERINWDNFDTANFRSIALQYTEHPAFQN</sequence>
<evidence type="ECO:0000313" key="2">
    <source>
        <dbReference type="EMBL" id="ARK32315.1"/>
    </source>
</evidence>
<dbReference type="AlphaFoldDB" id="A0A1X9MFT1"/>
<feature type="compositionally biased region" description="Acidic residues" evidence="1">
    <location>
        <begin position="39"/>
        <end position="74"/>
    </location>
</feature>
<dbReference type="Proteomes" id="UP000193006">
    <property type="component" value="Chromosome"/>
</dbReference>
<organism evidence="2 3">
    <name type="scientific">Halalkalibacter krulwichiae</name>
    <dbReference type="NCBI Taxonomy" id="199441"/>
    <lineage>
        <taxon>Bacteria</taxon>
        <taxon>Bacillati</taxon>
        <taxon>Bacillota</taxon>
        <taxon>Bacilli</taxon>
        <taxon>Bacillales</taxon>
        <taxon>Bacillaceae</taxon>
        <taxon>Halalkalibacter</taxon>
    </lineage>
</organism>
<evidence type="ECO:0000256" key="1">
    <source>
        <dbReference type="SAM" id="MobiDB-lite"/>
    </source>
</evidence>